<feature type="compositionally biased region" description="Basic residues" evidence="2">
    <location>
        <begin position="17"/>
        <end position="28"/>
    </location>
</feature>
<dbReference type="GeneID" id="20350315"/>
<dbReference type="Proteomes" id="UP000006039">
    <property type="component" value="Unassembled WGS sequence"/>
</dbReference>
<gene>
    <name evidence="4" type="primary">20350315</name>
    <name evidence="3" type="ORF">GGTG_09857</name>
</gene>
<dbReference type="STRING" id="644352.J3P8M3"/>
<evidence type="ECO:0000313" key="5">
    <source>
        <dbReference type="Proteomes" id="UP000006039"/>
    </source>
</evidence>
<evidence type="ECO:0008006" key="6">
    <source>
        <dbReference type="Google" id="ProtNLM"/>
    </source>
</evidence>
<evidence type="ECO:0000256" key="2">
    <source>
        <dbReference type="SAM" id="MobiDB-lite"/>
    </source>
</evidence>
<organism evidence="3">
    <name type="scientific">Gaeumannomyces tritici (strain R3-111a-1)</name>
    <name type="common">Wheat and barley take-all root rot fungus</name>
    <name type="synonym">Gaeumannomyces graminis var. tritici</name>
    <dbReference type="NCBI Taxonomy" id="644352"/>
    <lineage>
        <taxon>Eukaryota</taxon>
        <taxon>Fungi</taxon>
        <taxon>Dikarya</taxon>
        <taxon>Ascomycota</taxon>
        <taxon>Pezizomycotina</taxon>
        <taxon>Sordariomycetes</taxon>
        <taxon>Sordariomycetidae</taxon>
        <taxon>Magnaporthales</taxon>
        <taxon>Magnaporthaceae</taxon>
        <taxon>Gaeumannomyces</taxon>
    </lineage>
</organism>
<accession>J3P8M3</accession>
<dbReference type="PANTHER" id="PTHR13245">
    <property type="entry name" value="RRP15-LIKE PROTEIN"/>
    <property type="match status" value="1"/>
</dbReference>
<proteinExistence type="inferred from homology"/>
<reference evidence="3" key="3">
    <citation type="submission" date="2010-09" db="EMBL/GenBank/DDBJ databases">
        <title>Annotation of Gaeumannomyces graminis var. tritici R3-111a-1.</title>
        <authorList>
            <consortium name="The Broad Institute Genome Sequencing Platform"/>
            <person name="Ma L.-J."/>
            <person name="Dead R."/>
            <person name="Young S.K."/>
            <person name="Zeng Q."/>
            <person name="Gargeya S."/>
            <person name="Fitzgerald M."/>
            <person name="Haas B."/>
            <person name="Abouelleil A."/>
            <person name="Alvarado L."/>
            <person name="Arachchi H.M."/>
            <person name="Berlin A."/>
            <person name="Brown A."/>
            <person name="Chapman S.B."/>
            <person name="Chen Z."/>
            <person name="Dunbar C."/>
            <person name="Freedman E."/>
            <person name="Gearin G."/>
            <person name="Gellesch M."/>
            <person name="Goldberg J."/>
            <person name="Griggs A."/>
            <person name="Gujja S."/>
            <person name="Heiman D."/>
            <person name="Howarth C."/>
            <person name="Larson L."/>
            <person name="Lui A."/>
            <person name="MacDonald P.J.P."/>
            <person name="Mehta T."/>
            <person name="Montmayeur A."/>
            <person name="Murphy C."/>
            <person name="Neiman D."/>
            <person name="Pearson M."/>
            <person name="Priest M."/>
            <person name="Roberts A."/>
            <person name="Saif S."/>
            <person name="Shea T."/>
            <person name="Shenoy N."/>
            <person name="Sisk P."/>
            <person name="Stolte C."/>
            <person name="Sykes S."/>
            <person name="Yandava C."/>
            <person name="Wortman J."/>
            <person name="Nusbaum C."/>
            <person name="Birren B."/>
        </authorList>
    </citation>
    <scope>NUCLEOTIDE SEQUENCE</scope>
    <source>
        <strain evidence="3">R3-111a-1</strain>
    </source>
</reference>
<reference evidence="3" key="2">
    <citation type="submission" date="2010-07" db="EMBL/GenBank/DDBJ databases">
        <authorList>
            <consortium name="The Broad Institute Genome Sequencing Platform"/>
            <consortium name="Broad Institute Genome Sequencing Center for Infectious Disease"/>
            <person name="Ma L.-J."/>
            <person name="Dead R."/>
            <person name="Young S."/>
            <person name="Zeng Q."/>
            <person name="Koehrsen M."/>
            <person name="Alvarado L."/>
            <person name="Berlin A."/>
            <person name="Chapman S.B."/>
            <person name="Chen Z."/>
            <person name="Freedman E."/>
            <person name="Gellesch M."/>
            <person name="Goldberg J."/>
            <person name="Griggs A."/>
            <person name="Gujja S."/>
            <person name="Heilman E.R."/>
            <person name="Heiman D."/>
            <person name="Hepburn T."/>
            <person name="Howarth C."/>
            <person name="Jen D."/>
            <person name="Larson L."/>
            <person name="Mehta T."/>
            <person name="Neiman D."/>
            <person name="Pearson M."/>
            <person name="Roberts A."/>
            <person name="Saif S."/>
            <person name="Shea T."/>
            <person name="Shenoy N."/>
            <person name="Sisk P."/>
            <person name="Stolte C."/>
            <person name="Sykes S."/>
            <person name="Walk T."/>
            <person name="White J."/>
            <person name="Yandava C."/>
            <person name="Haas B."/>
            <person name="Nusbaum C."/>
            <person name="Birren B."/>
        </authorList>
    </citation>
    <scope>NUCLEOTIDE SEQUENCE</scope>
    <source>
        <strain evidence="3">R3-111a-1</strain>
    </source>
</reference>
<reference evidence="5" key="1">
    <citation type="submission" date="2010-07" db="EMBL/GenBank/DDBJ databases">
        <title>The genome sequence of Gaeumannomyces graminis var. tritici strain R3-111a-1.</title>
        <authorList>
            <consortium name="The Broad Institute Genome Sequencing Platform"/>
            <person name="Ma L.-J."/>
            <person name="Dead R."/>
            <person name="Young S."/>
            <person name="Zeng Q."/>
            <person name="Koehrsen M."/>
            <person name="Alvarado L."/>
            <person name="Berlin A."/>
            <person name="Chapman S.B."/>
            <person name="Chen Z."/>
            <person name="Freedman E."/>
            <person name="Gellesch M."/>
            <person name="Goldberg J."/>
            <person name="Griggs A."/>
            <person name="Gujja S."/>
            <person name="Heilman E.R."/>
            <person name="Heiman D."/>
            <person name="Hepburn T."/>
            <person name="Howarth C."/>
            <person name="Jen D."/>
            <person name="Larson L."/>
            <person name="Mehta T."/>
            <person name="Neiman D."/>
            <person name="Pearson M."/>
            <person name="Roberts A."/>
            <person name="Saif S."/>
            <person name="Shea T."/>
            <person name="Shenoy N."/>
            <person name="Sisk P."/>
            <person name="Stolte C."/>
            <person name="Sykes S."/>
            <person name="Walk T."/>
            <person name="White J."/>
            <person name="Yandava C."/>
            <person name="Haas B."/>
            <person name="Nusbaum C."/>
            <person name="Birren B."/>
        </authorList>
    </citation>
    <scope>NUCLEOTIDE SEQUENCE [LARGE SCALE GENOMIC DNA]</scope>
    <source>
        <strain evidence="5">R3-111a-1</strain>
    </source>
</reference>
<evidence type="ECO:0000256" key="1">
    <source>
        <dbReference type="ARBA" id="ARBA00007462"/>
    </source>
</evidence>
<dbReference type="VEuPathDB" id="FungiDB:GGTG_09857"/>
<feature type="region of interest" description="Disordered" evidence="2">
    <location>
        <begin position="252"/>
        <end position="289"/>
    </location>
</feature>
<dbReference type="GO" id="GO:0000460">
    <property type="term" value="P:maturation of 5.8S rRNA"/>
    <property type="evidence" value="ECO:0007669"/>
    <property type="project" value="TreeGrafter"/>
</dbReference>
<dbReference type="InterPro" id="IPR012459">
    <property type="entry name" value="Rrp15"/>
</dbReference>
<feature type="compositionally biased region" description="Low complexity" evidence="2">
    <location>
        <begin position="157"/>
        <end position="167"/>
    </location>
</feature>
<feature type="compositionally biased region" description="Basic and acidic residues" evidence="2">
    <location>
        <begin position="263"/>
        <end position="277"/>
    </location>
</feature>
<dbReference type="GO" id="GO:0000470">
    <property type="term" value="P:maturation of LSU-rRNA"/>
    <property type="evidence" value="ECO:0007669"/>
    <property type="project" value="TreeGrafter"/>
</dbReference>
<dbReference type="EMBL" id="GL385399">
    <property type="protein sequence ID" value="EJT73006.1"/>
    <property type="molecule type" value="Genomic_DNA"/>
</dbReference>
<comment type="similarity">
    <text evidence="1">Belongs to the RRP15 family.</text>
</comment>
<sequence>MAGFTGKKRSRDEKPRLPKGRPAKKPRKQREYHSSSEDDEEEEGPGGGQDFAAVNLLDSDAEDLDNMAVDDGESSGGDDSSSDGEGSSREEGARVRSKATKPTKTQAAKKAQARKAKSGGGDGDSEGDSDGGNNNNNDNNNDNTDDDPEGASDSDSDGSGAAAAAGSRRGGGGGKKQSKRNDPAAFATSMSKILSTKLSTSRRADPVLARSAEAHEAARLAVDSALEAKAHRKMAEQRRLALDKGRVRDVLVATNNNNGDGGVEEKKDGGDGDERRQATATATTTTSEMLEAEKRLRKVAQRGVIKLFNAVRATQVKAADAQRAVRADGVVGMNRREEKVTEMTKKGFLDLIAAGGGGLKKGPLEEA</sequence>
<feature type="compositionally biased region" description="Acidic residues" evidence="2">
    <location>
        <begin position="143"/>
        <end position="156"/>
    </location>
</feature>
<dbReference type="EnsemblFungi" id="EJT73006">
    <property type="protein sequence ID" value="EJT73006"/>
    <property type="gene ID" value="GGTG_09857"/>
</dbReference>
<evidence type="ECO:0000313" key="3">
    <source>
        <dbReference type="EMBL" id="EJT73006.1"/>
    </source>
</evidence>
<dbReference type="RefSeq" id="XP_009225980.1">
    <property type="nucleotide sequence ID" value="XM_009227716.1"/>
</dbReference>
<dbReference type="AlphaFoldDB" id="J3P8M3"/>
<protein>
    <recommendedName>
        <fullName evidence="6">Ribosomal RNA-processing protein 15</fullName>
    </recommendedName>
</protein>
<dbReference type="Pfam" id="PF07890">
    <property type="entry name" value="Rrp15p"/>
    <property type="match status" value="1"/>
</dbReference>
<dbReference type="eggNOG" id="KOG2974">
    <property type="taxonomic scope" value="Eukaryota"/>
</dbReference>
<feature type="compositionally biased region" description="Low complexity" evidence="2">
    <location>
        <begin position="131"/>
        <end position="142"/>
    </location>
</feature>
<feature type="compositionally biased region" description="Acidic residues" evidence="2">
    <location>
        <begin position="59"/>
        <end position="73"/>
    </location>
</feature>
<dbReference type="PANTHER" id="PTHR13245:SF14">
    <property type="entry name" value="RRP15-LIKE PROTEIN"/>
    <property type="match status" value="1"/>
</dbReference>
<evidence type="ECO:0000313" key="4">
    <source>
        <dbReference type="EnsemblFungi" id="EJT73006"/>
    </source>
</evidence>
<keyword evidence="5" id="KW-1185">Reference proteome</keyword>
<feature type="region of interest" description="Disordered" evidence="2">
    <location>
        <begin position="1"/>
        <end position="188"/>
    </location>
</feature>
<reference evidence="4" key="4">
    <citation type="journal article" date="2015" name="G3 (Bethesda)">
        <title>Genome sequences of three phytopathogenic species of the Magnaporthaceae family of fungi.</title>
        <authorList>
            <person name="Okagaki L.H."/>
            <person name="Nunes C.C."/>
            <person name="Sailsbery J."/>
            <person name="Clay B."/>
            <person name="Brown D."/>
            <person name="John T."/>
            <person name="Oh Y."/>
            <person name="Young N."/>
            <person name="Fitzgerald M."/>
            <person name="Haas B.J."/>
            <person name="Zeng Q."/>
            <person name="Young S."/>
            <person name="Adiconis X."/>
            <person name="Fan L."/>
            <person name="Levin J.Z."/>
            <person name="Mitchell T.K."/>
            <person name="Okubara P.A."/>
            <person name="Farman M.L."/>
            <person name="Kohn L.M."/>
            <person name="Birren B."/>
            <person name="Ma L.-J."/>
            <person name="Dean R.A."/>
        </authorList>
    </citation>
    <scope>NUCLEOTIDE SEQUENCE</scope>
    <source>
        <strain evidence="4">R3-111a-1</strain>
    </source>
</reference>
<dbReference type="OrthoDB" id="20949at2759"/>
<name>J3P8M3_GAET3</name>
<reference evidence="4" key="5">
    <citation type="submission" date="2018-04" db="UniProtKB">
        <authorList>
            <consortium name="EnsemblFungi"/>
        </authorList>
    </citation>
    <scope>IDENTIFICATION</scope>
    <source>
        <strain evidence="4">R3-111a-1</strain>
    </source>
</reference>
<dbReference type="GO" id="GO:0030687">
    <property type="term" value="C:preribosome, large subunit precursor"/>
    <property type="evidence" value="ECO:0007669"/>
    <property type="project" value="TreeGrafter"/>
</dbReference>
<dbReference type="HOGENOM" id="CLU_058264_1_0_1"/>